<dbReference type="Pfam" id="PF02136">
    <property type="entry name" value="NTF2"/>
    <property type="match status" value="1"/>
</dbReference>
<sequence>MAAEVGGMPNGTYAPHHAYAGIDQNAYAYSANAAATSQPPAQQAPPASSTPSNAPQAQQPEISKDEVGWYFVEQYYTTLSRSPEKLYLFYNKRSQFVSGTETDKVPVCVGQRAINDRITELSFQDCKVRVTNVDSQASDSNIVIQVIGELSNKGQPHKKFVQTFVLATQTNGYFVLNDVFRYLAEEEEEPEQEAEPAAAPVEDVQQVSGTESGYQEPPPTEVEPKTLSSSTDPAVVERDAEGVDKEIEEKLLKQEQAEEVAAPQVNGEHVEPTEEIEAPAASAEPEAAPAEEEERPVAAEAELQPEKPKDPEPTPIASPPKQAPPQPAPAPKPATPAAPMSWASRAAAANKVATPATPSTASSTSTAPRPTAPAAKTATPPTAPAAASAPAQAAAAPSVPAAEAQQETQPADAQDEWSTVTSSHNRQQSRQTNQPQQAEGAQFRGYIKNVSENVDRNELENKLKSLFGELEYLDIARQKNCAFVDFKTRESHQKAMSTPFKIGSDELIVEERRFRPGSTPYIPRGQYQGGRGGRGGAGGQAQRGQFQGGNRGNAAPGGPRGGRGGNFAGAARGGRGGATQA</sequence>
<keyword evidence="1 2" id="KW-0694">RNA-binding</keyword>
<dbReference type="InterPro" id="IPR032710">
    <property type="entry name" value="NTF2-like_dom_sf"/>
</dbReference>
<dbReference type="PANTHER" id="PTHR10693">
    <property type="entry name" value="RAS GTPASE-ACTIVATING PROTEIN-BINDING PROTEIN"/>
    <property type="match status" value="1"/>
</dbReference>
<accession>A0AAI8YZU9</accession>
<dbReference type="Gene3D" id="3.30.70.330">
    <property type="match status" value="1"/>
</dbReference>
<dbReference type="SMART" id="SM00360">
    <property type="entry name" value="RRM"/>
    <property type="match status" value="1"/>
</dbReference>
<dbReference type="PROSITE" id="PS50102">
    <property type="entry name" value="RRM"/>
    <property type="match status" value="1"/>
</dbReference>
<organism evidence="6 7">
    <name type="scientific">Lecanosticta acicola</name>
    <dbReference type="NCBI Taxonomy" id="111012"/>
    <lineage>
        <taxon>Eukaryota</taxon>
        <taxon>Fungi</taxon>
        <taxon>Dikarya</taxon>
        <taxon>Ascomycota</taxon>
        <taxon>Pezizomycotina</taxon>
        <taxon>Dothideomycetes</taxon>
        <taxon>Dothideomycetidae</taxon>
        <taxon>Mycosphaerellales</taxon>
        <taxon>Mycosphaerellaceae</taxon>
        <taxon>Lecanosticta</taxon>
    </lineage>
</organism>
<dbReference type="SUPFAM" id="SSF54928">
    <property type="entry name" value="RNA-binding domain, RBD"/>
    <property type="match status" value="1"/>
</dbReference>
<dbReference type="InterPro" id="IPR039539">
    <property type="entry name" value="Ras_GTPase_bind_prot"/>
</dbReference>
<dbReference type="Gene3D" id="3.10.450.50">
    <property type="match status" value="1"/>
</dbReference>
<evidence type="ECO:0000313" key="7">
    <source>
        <dbReference type="Proteomes" id="UP001296104"/>
    </source>
</evidence>
<dbReference type="PROSITE" id="PS50177">
    <property type="entry name" value="NTF2_DOMAIN"/>
    <property type="match status" value="1"/>
</dbReference>
<feature type="compositionally biased region" description="Gly residues" evidence="3">
    <location>
        <begin position="527"/>
        <end position="551"/>
    </location>
</feature>
<dbReference type="InterPro" id="IPR000504">
    <property type="entry name" value="RRM_dom"/>
</dbReference>
<gene>
    <name evidence="6" type="ORF">LECACI_7A005158</name>
</gene>
<feature type="compositionally biased region" description="Gly residues" evidence="3">
    <location>
        <begin position="558"/>
        <end position="581"/>
    </location>
</feature>
<feature type="region of interest" description="Disordered" evidence="3">
    <location>
        <begin position="186"/>
        <end position="445"/>
    </location>
</feature>
<dbReference type="InterPro" id="IPR018222">
    <property type="entry name" value="Nuclear_transport_factor_2_euk"/>
</dbReference>
<feature type="compositionally biased region" description="Low complexity" evidence="3">
    <location>
        <begin position="337"/>
        <end position="412"/>
    </location>
</feature>
<dbReference type="AlphaFoldDB" id="A0AAI8YZU9"/>
<evidence type="ECO:0000256" key="3">
    <source>
        <dbReference type="SAM" id="MobiDB-lite"/>
    </source>
</evidence>
<dbReference type="InterPro" id="IPR002075">
    <property type="entry name" value="NTF2_dom"/>
</dbReference>
<dbReference type="FunFam" id="3.10.450.50:FF:000003">
    <property type="entry name" value="Nuclear transport factor 2 family protein"/>
    <property type="match status" value="1"/>
</dbReference>
<dbReference type="PANTHER" id="PTHR10693:SF20">
    <property type="entry name" value="AT27578P"/>
    <property type="match status" value="1"/>
</dbReference>
<protein>
    <submittedName>
        <fullName evidence="6">Ntf2 and rrm domain-containing</fullName>
    </submittedName>
</protein>
<dbReference type="EMBL" id="CAVMBE010000032">
    <property type="protein sequence ID" value="CAK4028508.1"/>
    <property type="molecule type" value="Genomic_DNA"/>
</dbReference>
<feature type="domain" description="NTF2" evidence="5">
    <location>
        <begin position="67"/>
        <end position="182"/>
    </location>
</feature>
<name>A0AAI8YZU9_9PEZI</name>
<dbReference type="SUPFAM" id="SSF54427">
    <property type="entry name" value="NTF2-like"/>
    <property type="match status" value="1"/>
</dbReference>
<evidence type="ECO:0000259" key="4">
    <source>
        <dbReference type="PROSITE" id="PS50102"/>
    </source>
</evidence>
<comment type="caution">
    <text evidence="6">The sequence shown here is derived from an EMBL/GenBank/DDBJ whole genome shotgun (WGS) entry which is preliminary data.</text>
</comment>
<feature type="compositionally biased region" description="Pro residues" evidence="3">
    <location>
        <begin position="313"/>
        <end position="336"/>
    </location>
</feature>
<dbReference type="CDD" id="cd00780">
    <property type="entry name" value="NTF2"/>
    <property type="match status" value="1"/>
</dbReference>
<feature type="compositionally biased region" description="Low complexity" evidence="3">
    <location>
        <begin position="425"/>
        <end position="437"/>
    </location>
</feature>
<evidence type="ECO:0000313" key="6">
    <source>
        <dbReference type="EMBL" id="CAK4028508.1"/>
    </source>
</evidence>
<evidence type="ECO:0000259" key="5">
    <source>
        <dbReference type="PROSITE" id="PS50177"/>
    </source>
</evidence>
<proteinExistence type="predicted"/>
<evidence type="ECO:0000256" key="2">
    <source>
        <dbReference type="PROSITE-ProRule" id="PRU00176"/>
    </source>
</evidence>
<reference evidence="6" key="1">
    <citation type="submission" date="2023-11" db="EMBL/GenBank/DDBJ databases">
        <authorList>
            <person name="Alioto T."/>
            <person name="Alioto T."/>
            <person name="Gomez Garrido J."/>
        </authorList>
    </citation>
    <scope>NUCLEOTIDE SEQUENCE</scope>
</reference>
<dbReference type="GO" id="GO:1990904">
    <property type="term" value="C:ribonucleoprotein complex"/>
    <property type="evidence" value="ECO:0007669"/>
    <property type="project" value="TreeGrafter"/>
</dbReference>
<dbReference type="Proteomes" id="UP001296104">
    <property type="component" value="Unassembled WGS sequence"/>
</dbReference>
<dbReference type="GO" id="GO:0016579">
    <property type="term" value="P:protein deubiquitination"/>
    <property type="evidence" value="ECO:0007669"/>
    <property type="project" value="TreeGrafter"/>
</dbReference>
<feature type="region of interest" description="Disordered" evidence="3">
    <location>
        <begin position="33"/>
        <end position="61"/>
    </location>
</feature>
<dbReference type="GO" id="GO:0034517">
    <property type="term" value="P:ribophagy"/>
    <property type="evidence" value="ECO:0007669"/>
    <property type="project" value="TreeGrafter"/>
</dbReference>
<dbReference type="GO" id="GO:0003729">
    <property type="term" value="F:mRNA binding"/>
    <property type="evidence" value="ECO:0007669"/>
    <property type="project" value="TreeGrafter"/>
</dbReference>
<feature type="region of interest" description="Disordered" evidence="3">
    <location>
        <begin position="513"/>
        <end position="581"/>
    </location>
</feature>
<dbReference type="InterPro" id="IPR035979">
    <property type="entry name" value="RBD_domain_sf"/>
</dbReference>
<dbReference type="GO" id="GO:1990861">
    <property type="term" value="C:Ubp3-Bre5 deubiquitination complex"/>
    <property type="evidence" value="ECO:0007669"/>
    <property type="project" value="TreeGrafter"/>
</dbReference>
<feature type="compositionally biased region" description="Low complexity" evidence="3">
    <location>
        <begin position="33"/>
        <end position="60"/>
    </location>
</feature>
<dbReference type="InterPro" id="IPR012677">
    <property type="entry name" value="Nucleotide-bd_a/b_plait_sf"/>
</dbReference>
<evidence type="ECO:0000256" key="1">
    <source>
        <dbReference type="ARBA" id="ARBA00022884"/>
    </source>
</evidence>
<feature type="compositionally biased region" description="Low complexity" evidence="3">
    <location>
        <begin position="278"/>
        <end position="288"/>
    </location>
</feature>
<feature type="compositionally biased region" description="Basic and acidic residues" evidence="3">
    <location>
        <begin position="235"/>
        <end position="256"/>
    </location>
</feature>
<keyword evidence="7" id="KW-1185">Reference proteome</keyword>
<dbReference type="GO" id="GO:0005829">
    <property type="term" value="C:cytosol"/>
    <property type="evidence" value="ECO:0007669"/>
    <property type="project" value="TreeGrafter"/>
</dbReference>
<dbReference type="Pfam" id="PF00076">
    <property type="entry name" value="RRM_1"/>
    <property type="match status" value="1"/>
</dbReference>
<feature type="domain" description="RRM" evidence="4">
    <location>
        <begin position="443"/>
        <end position="515"/>
    </location>
</feature>